<comment type="caution">
    <text evidence="1">The sequence shown here is derived from an EMBL/GenBank/DDBJ whole genome shotgun (WGS) entry which is preliminary data.</text>
</comment>
<dbReference type="AlphaFoldDB" id="A0A9W7Y8W2"/>
<dbReference type="Proteomes" id="UP001143981">
    <property type="component" value="Unassembled WGS sequence"/>
</dbReference>
<sequence>MANAILVKCESDVVRAEDRVLQLSGMRNVILPQHEIVLQHAYSWVDKAATKADEAQAAANAAH</sequence>
<keyword evidence="2" id="KW-1185">Reference proteome</keyword>
<gene>
    <name evidence="1" type="ORF">LPJ61_005570</name>
</gene>
<proteinExistence type="predicted"/>
<reference evidence="1" key="1">
    <citation type="submission" date="2022-07" db="EMBL/GenBank/DDBJ databases">
        <title>Phylogenomic reconstructions and comparative analyses of Kickxellomycotina fungi.</title>
        <authorList>
            <person name="Reynolds N.K."/>
            <person name="Stajich J.E."/>
            <person name="Barry K."/>
            <person name="Grigoriev I.V."/>
            <person name="Crous P."/>
            <person name="Smith M.E."/>
        </authorList>
    </citation>
    <scope>NUCLEOTIDE SEQUENCE</scope>
    <source>
        <strain evidence="1">BCRC 34381</strain>
    </source>
</reference>
<evidence type="ECO:0000313" key="1">
    <source>
        <dbReference type="EMBL" id="KAJ1725897.1"/>
    </source>
</evidence>
<protein>
    <submittedName>
        <fullName evidence="1">Uncharacterized protein</fullName>
    </submittedName>
</protein>
<organism evidence="1 2">
    <name type="scientific">Coemansia biformis</name>
    <dbReference type="NCBI Taxonomy" id="1286918"/>
    <lineage>
        <taxon>Eukaryota</taxon>
        <taxon>Fungi</taxon>
        <taxon>Fungi incertae sedis</taxon>
        <taxon>Zoopagomycota</taxon>
        <taxon>Kickxellomycotina</taxon>
        <taxon>Kickxellomycetes</taxon>
        <taxon>Kickxellales</taxon>
        <taxon>Kickxellaceae</taxon>
        <taxon>Coemansia</taxon>
    </lineage>
</organism>
<accession>A0A9W7Y8W2</accession>
<evidence type="ECO:0000313" key="2">
    <source>
        <dbReference type="Proteomes" id="UP001143981"/>
    </source>
</evidence>
<dbReference type="EMBL" id="JANBOI010001926">
    <property type="protein sequence ID" value="KAJ1725897.1"/>
    <property type="molecule type" value="Genomic_DNA"/>
</dbReference>
<name>A0A9W7Y8W2_9FUNG</name>
<feature type="non-terminal residue" evidence="1">
    <location>
        <position position="63"/>
    </location>
</feature>